<feature type="domain" description="Amidase" evidence="3">
    <location>
        <begin position="431"/>
        <end position="493"/>
    </location>
</feature>
<evidence type="ECO:0000313" key="5">
    <source>
        <dbReference type="EMBL" id="PHT57283.1"/>
    </source>
</evidence>
<dbReference type="Pfam" id="PF01425">
    <property type="entry name" value="Amidase"/>
    <property type="match status" value="1"/>
</dbReference>
<keyword evidence="2" id="KW-0812">Transmembrane</keyword>
<dbReference type="InterPro" id="IPR039276">
    <property type="entry name" value="SHH1/2"/>
</dbReference>
<comment type="caution">
    <text evidence="5">The sequence shown here is derived from an EMBL/GenBank/DDBJ whole genome shotgun (WGS) entry which is preliminary data.</text>
</comment>
<dbReference type="Gene3D" id="2.30.30.140">
    <property type="match status" value="2"/>
</dbReference>
<dbReference type="STRING" id="33114.A0A2G2XIG0"/>
<dbReference type="InterPro" id="IPR036928">
    <property type="entry name" value="AS_sf"/>
</dbReference>
<dbReference type="SUPFAM" id="SSF75304">
    <property type="entry name" value="Amidase signature (AS) enzymes"/>
    <property type="match status" value="1"/>
</dbReference>
<dbReference type="OrthoDB" id="1933643at2759"/>
<dbReference type="InterPro" id="IPR015422">
    <property type="entry name" value="PyrdxlP-dep_Trfase_small"/>
</dbReference>
<proteinExistence type="predicted"/>
<keyword evidence="2" id="KW-0472">Membrane</keyword>
<evidence type="ECO:0000256" key="1">
    <source>
        <dbReference type="SAM" id="MobiDB-lite"/>
    </source>
</evidence>
<keyword evidence="6" id="KW-1185">Reference proteome</keyword>
<keyword evidence="2" id="KW-1133">Transmembrane helix</keyword>
<dbReference type="Gene3D" id="2.40.50.40">
    <property type="match status" value="2"/>
</dbReference>
<feature type="transmembrane region" description="Helical" evidence="2">
    <location>
        <begin position="418"/>
        <end position="438"/>
    </location>
</feature>
<dbReference type="Gene3D" id="3.90.1300.10">
    <property type="entry name" value="Amidase signature (AS) domain"/>
    <property type="match status" value="1"/>
</dbReference>
<feature type="region of interest" description="Disordered" evidence="1">
    <location>
        <begin position="74"/>
        <end position="95"/>
    </location>
</feature>
<dbReference type="EMBL" id="MLFT02000002">
    <property type="protein sequence ID" value="PHT57283.1"/>
    <property type="molecule type" value="Genomic_DNA"/>
</dbReference>
<dbReference type="GO" id="GO:0003735">
    <property type="term" value="F:structural constituent of ribosome"/>
    <property type="evidence" value="ECO:0007669"/>
    <property type="project" value="InterPro"/>
</dbReference>
<feature type="domain" description="SAWADEE" evidence="4">
    <location>
        <begin position="271"/>
        <end position="315"/>
    </location>
</feature>
<protein>
    <submittedName>
        <fullName evidence="5">Uncharacterized protein</fullName>
    </submittedName>
</protein>
<name>A0A2G2XIG0_CAPBA</name>
<evidence type="ECO:0000259" key="3">
    <source>
        <dbReference type="Pfam" id="PF01425"/>
    </source>
</evidence>
<gene>
    <name evidence="5" type="ORF">CQW23_05769</name>
</gene>
<reference evidence="5 6" key="1">
    <citation type="journal article" date="2017" name="Genome Biol.">
        <title>New reference genome sequences of hot pepper reveal the massive evolution of plant disease-resistance genes by retroduplication.</title>
        <authorList>
            <person name="Kim S."/>
            <person name="Park J."/>
            <person name="Yeom S.I."/>
            <person name="Kim Y.M."/>
            <person name="Seo E."/>
            <person name="Kim K.T."/>
            <person name="Kim M.S."/>
            <person name="Lee J.M."/>
            <person name="Cheong K."/>
            <person name="Shin H.S."/>
            <person name="Kim S.B."/>
            <person name="Han K."/>
            <person name="Lee J."/>
            <person name="Park M."/>
            <person name="Lee H.A."/>
            <person name="Lee H.Y."/>
            <person name="Lee Y."/>
            <person name="Oh S."/>
            <person name="Lee J.H."/>
            <person name="Choi E."/>
            <person name="Choi E."/>
            <person name="Lee S.E."/>
            <person name="Jeon J."/>
            <person name="Kim H."/>
            <person name="Choi G."/>
            <person name="Song H."/>
            <person name="Lee J."/>
            <person name="Lee S.C."/>
            <person name="Kwon J.K."/>
            <person name="Lee H.Y."/>
            <person name="Koo N."/>
            <person name="Hong Y."/>
            <person name="Kim R.W."/>
            <person name="Kang W.H."/>
            <person name="Huh J.H."/>
            <person name="Kang B.C."/>
            <person name="Yang T.J."/>
            <person name="Lee Y.H."/>
            <person name="Bennetzen J.L."/>
            <person name="Choi D."/>
        </authorList>
    </citation>
    <scope>NUCLEOTIDE SEQUENCE [LARGE SCALE GENOMIC DNA]</scope>
    <source>
        <strain evidence="6">cv. PBC81</strain>
    </source>
</reference>
<sequence length="576" mass="65279">MQFASPAARKHKKMEFLKNVEIWTLKKSFFKVKVGSECQETILNLGKQLKALASPGDAPLFDKEVILDAKRNTSSSVDGSVKQPEKSPLTNGRTNSRIEAVIGSQPIVPSKIKIFLDCGGSCCEKEVLVWFAGFGAEEDEWVNVRKRVRQRSLPCEASESVTVRPTDVILRFQERKDQTLYYDAHFLDAQRCRHDVRGITFLYVVYTPTNLYLKMQYCILCAIQSKVVRVCSRTDRRVRAPPQRFRRPREVLVWFAGFGAEENEWVNVRKHEGKDQALYYDKHFLDAQRRRHDVRGCRCRFLVRYDHDQSEQQPSAIHNQQEDAICRTPAHKCILSFKLRLPTPEIERAVYIKEILERKSSLKTLLLLLVLTGTSMIIGDVMSAVSGLKGRITGFNTVIRAINPVNIYLFFKKNSTNRWSALGGCVLCITGLVLFAIGSETSVSITYPASRCGVTVLQPTFGAVGRSGVMSIAESLDKLGPFCRNSADCVIVLVFWIPFGGRTQMMFHPETFPSQILLQLTEDADICYDRIKDIPCITCPNKPEESMFVMVCSKVIRCSYRASELFAYLPFLGSSQ</sequence>
<dbReference type="InterPro" id="IPR032001">
    <property type="entry name" value="SAWADEE_dom"/>
</dbReference>
<dbReference type="Gene3D" id="3.90.1150.10">
    <property type="entry name" value="Aspartate Aminotransferase, domain 1"/>
    <property type="match status" value="1"/>
</dbReference>
<dbReference type="GO" id="GO:0006412">
    <property type="term" value="P:translation"/>
    <property type="evidence" value="ECO:0007669"/>
    <property type="project" value="InterPro"/>
</dbReference>
<dbReference type="PANTHER" id="PTHR33827">
    <property type="entry name" value="PROTEIN SAWADEE HOMEODOMAIN HOMOLOG 2"/>
    <property type="match status" value="1"/>
</dbReference>
<reference evidence="6" key="2">
    <citation type="journal article" date="2017" name="J. Anim. Genet.">
        <title>Multiple reference genome sequences of hot pepper reveal the massive evolution of plant disease resistance genes by retroduplication.</title>
        <authorList>
            <person name="Kim S."/>
            <person name="Park J."/>
            <person name="Yeom S.-I."/>
            <person name="Kim Y.-M."/>
            <person name="Seo E."/>
            <person name="Kim K.-T."/>
            <person name="Kim M.-S."/>
            <person name="Lee J.M."/>
            <person name="Cheong K."/>
            <person name="Shin H.-S."/>
            <person name="Kim S.-B."/>
            <person name="Han K."/>
            <person name="Lee J."/>
            <person name="Park M."/>
            <person name="Lee H.-A."/>
            <person name="Lee H.-Y."/>
            <person name="Lee Y."/>
            <person name="Oh S."/>
            <person name="Lee J.H."/>
            <person name="Choi E."/>
            <person name="Choi E."/>
            <person name="Lee S.E."/>
            <person name="Jeon J."/>
            <person name="Kim H."/>
            <person name="Choi G."/>
            <person name="Song H."/>
            <person name="Lee J."/>
            <person name="Lee S.-C."/>
            <person name="Kwon J.-K."/>
            <person name="Lee H.-Y."/>
            <person name="Koo N."/>
            <person name="Hong Y."/>
            <person name="Kim R.W."/>
            <person name="Kang W.-H."/>
            <person name="Huh J.H."/>
            <person name="Kang B.-C."/>
            <person name="Yang T.-J."/>
            <person name="Lee Y.-H."/>
            <person name="Bennetzen J.L."/>
            <person name="Choi D."/>
        </authorList>
    </citation>
    <scope>NUCLEOTIDE SEQUENCE [LARGE SCALE GENOMIC DNA]</scope>
    <source>
        <strain evidence="6">cv. PBC81</strain>
    </source>
</reference>
<dbReference type="InterPro" id="IPR023631">
    <property type="entry name" value="Amidase_dom"/>
</dbReference>
<dbReference type="Proteomes" id="UP000224567">
    <property type="component" value="Unassembled WGS sequence"/>
</dbReference>
<dbReference type="Pfam" id="PF16719">
    <property type="entry name" value="SAWADEE"/>
    <property type="match status" value="2"/>
</dbReference>
<evidence type="ECO:0000256" key="2">
    <source>
        <dbReference type="SAM" id="Phobius"/>
    </source>
</evidence>
<feature type="domain" description="SAWADEE" evidence="4">
    <location>
        <begin position="123"/>
        <end position="205"/>
    </location>
</feature>
<accession>A0A2G2XIG0</accession>
<dbReference type="PANTHER" id="PTHR33827:SF7">
    <property type="entry name" value="PROTEIN SAWADEE HOMEODOMAIN HOMOLOG 2"/>
    <property type="match status" value="1"/>
</dbReference>
<feature type="transmembrane region" description="Helical" evidence="2">
    <location>
        <begin position="365"/>
        <end position="386"/>
    </location>
</feature>
<evidence type="ECO:0000313" key="6">
    <source>
        <dbReference type="Proteomes" id="UP000224567"/>
    </source>
</evidence>
<dbReference type="GO" id="GO:0003682">
    <property type="term" value="F:chromatin binding"/>
    <property type="evidence" value="ECO:0007669"/>
    <property type="project" value="InterPro"/>
</dbReference>
<evidence type="ECO:0000259" key="4">
    <source>
        <dbReference type="Pfam" id="PF16719"/>
    </source>
</evidence>
<organism evidence="5 6">
    <name type="scientific">Capsicum baccatum</name>
    <name type="common">Peruvian pepper</name>
    <dbReference type="NCBI Taxonomy" id="33114"/>
    <lineage>
        <taxon>Eukaryota</taxon>
        <taxon>Viridiplantae</taxon>
        <taxon>Streptophyta</taxon>
        <taxon>Embryophyta</taxon>
        <taxon>Tracheophyta</taxon>
        <taxon>Spermatophyta</taxon>
        <taxon>Magnoliopsida</taxon>
        <taxon>eudicotyledons</taxon>
        <taxon>Gunneridae</taxon>
        <taxon>Pentapetalae</taxon>
        <taxon>asterids</taxon>
        <taxon>lamiids</taxon>
        <taxon>Solanales</taxon>
        <taxon>Solanaceae</taxon>
        <taxon>Solanoideae</taxon>
        <taxon>Capsiceae</taxon>
        <taxon>Capsicum</taxon>
    </lineage>
</organism>
<dbReference type="GO" id="GO:0005840">
    <property type="term" value="C:ribosome"/>
    <property type="evidence" value="ECO:0007669"/>
    <property type="project" value="InterPro"/>
</dbReference>
<dbReference type="AlphaFoldDB" id="A0A2G2XIG0"/>